<feature type="signal peptide" evidence="1">
    <location>
        <begin position="1"/>
        <end position="21"/>
    </location>
</feature>
<accession>A0A061RDH8</accession>
<dbReference type="EMBL" id="GBEZ01017498">
    <property type="protein sequence ID" value="JAC68844.1"/>
    <property type="molecule type" value="Transcribed_RNA"/>
</dbReference>
<sequence length="49" mass="5774">MLSRLLVFSAGALFGAYVAQNYEIPKVRDLFENASAKFWNWEQEYRKSK</sequence>
<reference evidence="2" key="1">
    <citation type="submission" date="2014-05" db="EMBL/GenBank/DDBJ databases">
        <title>The transcriptome of the halophilic microalga Tetraselmis sp. GSL018 isolated from the Great Salt Lake, Utah.</title>
        <authorList>
            <person name="Jinkerson R.E."/>
            <person name="D'Adamo S."/>
            <person name="Posewitz M.C."/>
        </authorList>
    </citation>
    <scope>NUCLEOTIDE SEQUENCE</scope>
    <source>
        <strain evidence="2">GSL018</strain>
    </source>
</reference>
<dbReference type="InterPro" id="IPR027854">
    <property type="entry name" value="STMP1"/>
</dbReference>
<evidence type="ECO:0000256" key="1">
    <source>
        <dbReference type="SAM" id="SignalP"/>
    </source>
</evidence>
<name>A0A061RDH8_9CHLO</name>
<dbReference type="Pfam" id="PF15054">
    <property type="entry name" value="DUF4535"/>
    <property type="match status" value="1"/>
</dbReference>
<dbReference type="PANTHER" id="PTHR33528:SF14">
    <property type="entry name" value="SOLUTE CARRIER FAMILY 35 MEMBER A4"/>
    <property type="match status" value="1"/>
</dbReference>
<protein>
    <submittedName>
        <fullName evidence="2">Uncharacterized protein</fullName>
    </submittedName>
</protein>
<gene>
    <name evidence="2" type="ORF">TSPGSL018_7796</name>
</gene>
<organism evidence="2">
    <name type="scientific">Tetraselmis sp. GSL018</name>
    <dbReference type="NCBI Taxonomy" id="582737"/>
    <lineage>
        <taxon>Eukaryota</taxon>
        <taxon>Viridiplantae</taxon>
        <taxon>Chlorophyta</taxon>
        <taxon>core chlorophytes</taxon>
        <taxon>Chlorodendrophyceae</taxon>
        <taxon>Chlorodendrales</taxon>
        <taxon>Chlorodendraceae</taxon>
        <taxon>Tetraselmis</taxon>
    </lineage>
</organism>
<keyword evidence="1" id="KW-0732">Signal</keyword>
<proteinExistence type="predicted"/>
<feature type="chain" id="PRO_5001609613" evidence="1">
    <location>
        <begin position="22"/>
        <end position="49"/>
    </location>
</feature>
<evidence type="ECO:0000313" key="2">
    <source>
        <dbReference type="EMBL" id="JAC68844.1"/>
    </source>
</evidence>
<dbReference type="AlphaFoldDB" id="A0A061RDH8"/>
<dbReference type="PANTHER" id="PTHR33528">
    <property type="entry name" value="OS07G0239500 PROTEIN"/>
    <property type="match status" value="1"/>
</dbReference>